<dbReference type="CDD" id="cd07302">
    <property type="entry name" value="CHD"/>
    <property type="match status" value="1"/>
</dbReference>
<feature type="transmembrane region" description="Helical" evidence="1">
    <location>
        <begin position="65"/>
        <end position="83"/>
    </location>
</feature>
<keyword evidence="4" id="KW-1185">Reference proteome</keyword>
<dbReference type="GO" id="GO:0035556">
    <property type="term" value="P:intracellular signal transduction"/>
    <property type="evidence" value="ECO:0007669"/>
    <property type="project" value="InterPro"/>
</dbReference>
<dbReference type="PANTHER" id="PTHR43081">
    <property type="entry name" value="ADENYLATE CYCLASE, TERMINAL-DIFFERENTIATION SPECIFIC-RELATED"/>
    <property type="match status" value="1"/>
</dbReference>
<evidence type="ECO:0000313" key="4">
    <source>
        <dbReference type="Proteomes" id="UP000244081"/>
    </source>
</evidence>
<dbReference type="Proteomes" id="UP000244081">
    <property type="component" value="Unassembled WGS sequence"/>
</dbReference>
<keyword evidence="1" id="KW-0472">Membrane</keyword>
<dbReference type="GO" id="GO:0004016">
    <property type="term" value="F:adenylate cyclase activity"/>
    <property type="evidence" value="ECO:0007669"/>
    <property type="project" value="UniProtKB-ARBA"/>
</dbReference>
<dbReference type="Pfam" id="PF00211">
    <property type="entry name" value="Guanylate_cyc"/>
    <property type="match status" value="1"/>
</dbReference>
<evidence type="ECO:0000313" key="3">
    <source>
        <dbReference type="EMBL" id="PTW57601.1"/>
    </source>
</evidence>
<keyword evidence="1" id="KW-0812">Transmembrane</keyword>
<dbReference type="InterPro" id="IPR050697">
    <property type="entry name" value="Adenylyl/Guanylyl_Cyclase_3/4"/>
</dbReference>
<feature type="transmembrane region" description="Helical" evidence="1">
    <location>
        <begin position="35"/>
        <end position="53"/>
    </location>
</feature>
<feature type="domain" description="Guanylate cyclase" evidence="2">
    <location>
        <begin position="262"/>
        <end position="395"/>
    </location>
</feature>
<feature type="transmembrane region" description="Helical" evidence="1">
    <location>
        <begin position="188"/>
        <end position="210"/>
    </location>
</feature>
<dbReference type="GO" id="GO:0009190">
    <property type="term" value="P:cyclic nucleotide biosynthetic process"/>
    <property type="evidence" value="ECO:0007669"/>
    <property type="project" value="InterPro"/>
</dbReference>
<name>A0A2T5V1G2_9HYPH</name>
<feature type="transmembrane region" description="Helical" evidence="1">
    <location>
        <begin position="122"/>
        <end position="141"/>
    </location>
</feature>
<protein>
    <submittedName>
        <fullName evidence="3">Adenylate cyclase</fullName>
    </submittedName>
</protein>
<evidence type="ECO:0000256" key="1">
    <source>
        <dbReference type="SAM" id="Phobius"/>
    </source>
</evidence>
<dbReference type="SUPFAM" id="SSF55073">
    <property type="entry name" value="Nucleotide cyclase"/>
    <property type="match status" value="1"/>
</dbReference>
<dbReference type="InterPro" id="IPR001054">
    <property type="entry name" value="A/G_cyclase"/>
</dbReference>
<dbReference type="OrthoDB" id="9789782at2"/>
<comment type="caution">
    <text evidence="3">The sequence shown here is derived from an EMBL/GenBank/DDBJ whole genome shotgun (WGS) entry which is preliminary data.</text>
</comment>
<feature type="transmembrane region" description="Helical" evidence="1">
    <location>
        <begin position="92"/>
        <end position="116"/>
    </location>
</feature>
<dbReference type="PANTHER" id="PTHR43081:SF1">
    <property type="entry name" value="ADENYLATE CYCLASE, TERMINAL-DIFFERENTIATION SPECIFIC"/>
    <property type="match status" value="1"/>
</dbReference>
<keyword evidence="1" id="KW-1133">Transmembrane helix</keyword>
<dbReference type="PROSITE" id="PS50125">
    <property type="entry name" value="GUANYLATE_CYCLASE_2"/>
    <property type="match status" value="1"/>
</dbReference>
<sequence>MALVPRLFRKQAIPETIPTRMAEEIVRRDAAAERLIGWVQLGVVLFFALLYSIAPRAEGASGFNFVPWALGVYFLFTVWRLGLSYRRELPGWALNVSIVADMLLLVGIIFSFHIQYNQHPTFYLKAPTVMYMFLFIALRALRLDPRFVLTAGFVAALGWVGLVGYAVMADPEHMLVTRNYVRYLTSNSILIGAELDKLIIILAVTLLLAFGLSRARGIFFEAIRNHLAASDLKRFFAPEVARTIINGNTEVEVGQGMVVEAAVLMVDVRGFSQAAAQLPPEAVMRILGCYQACAVPVIQRRGGRIDKFLGDGILATFGAIAPSQSYAADALAAAIEVVAVVNAAQSDFAEAGWPGKLRIGVAVASGSLTIGIVGVADRLEYTVIGRPVNLAAKLEDANKVFDTCAIAAADTYELALNQGVRIKAMEVRRNVTIAGLDKPIDVALLVRGEGAPIMVEPSGSSSTALTMSRDGMA</sequence>
<dbReference type="Gene3D" id="3.30.70.1230">
    <property type="entry name" value="Nucleotide cyclase"/>
    <property type="match status" value="1"/>
</dbReference>
<organism evidence="3 4">
    <name type="scientific">Breoghania corrubedonensis</name>
    <dbReference type="NCBI Taxonomy" id="665038"/>
    <lineage>
        <taxon>Bacteria</taxon>
        <taxon>Pseudomonadati</taxon>
        <taxon>Pseudomonadota</taxon>
        <taxon>Alphaproteobacteria</taxon>
        <taxon>Hyphomicrobiales</taxon>
        <taxon>Stappiaceae</taxon>
        <taxon>Breoghania</taxon>
    </lineage>
</organism>
<reference evidence="3 4" key="1">
    <citation type="submission" date="2018-04" db="EMBL/GenBank/DDBJ databases">
        <title>Genomic Encyclopedia of Archaeal and Bacterial Type Strains, Phase II (KMG-II): from individual species to whole genera.</title>
        <authorList>
            <person name="Goeker M."/>
        </authorList>
    </citation>
    <scope>NUCLEOTIDE SEQUENCE [LARGE SCALE GENOMIC DNA]</scope>
    <source>
        <strain evidence="3 4">DSM 23382</strain>
    </source>
</reference>
<dbReference type="AlphaFoldDB" id="A0A2T5V1G2"/>
<dbReference type="EMBL" id="QAYG01000010">
    <property type="protein sequence ID" value="PTW57601.1"/>
    <property type="molecule type" value="Genomic_DNA"/>
</dbReference>
<evidence type="ECO:0000259" key="2">
    <source>
        <dbReference type="PROSITE" id="PS50125"/>
    </source>
</evidence>
<proteinExistence type="predicted"/>
<dbReference type="SMART" id="SM00044">
    <property type="entry name" value="CYCc"/>
    <property type="match status" value="1"/>
</dbReference>
<accession>A0A2T5V1G2</accession>
<feature type="transmembrane region" description="Helical" evidence="1">
    <location>
        <begin position="148"/>
        <end position="168"/>
    </location>
</feature>
<gene>
    <name evidence="3" type="ORF">C8N35_11080</name>
</gene>
<dbReference type="InterPro" id="IPR029787">
    <property type="entry name" value="Nucleotide_cyclase"/>
</dbReference>